<gene>
    <name evidence="5" type="primary">ushbp1</name>
</gene>
<organism evidence="4 5">
    <name type="scientific">Chanos chanos</name>
    <name type="common">Milkfish</name>
    <name type="synonym">Mugil chanos</name>
    <dbReference type="NCBI Taxonomy" id="29144"/>
    <lineage>
        <taxon>Eukaryota</taxon>
        <taxon>Metazoa</taxon>
        <taxon>Chordata</taxon>
        <taxon>Craniata</taxon>
        <taxon>Vertebrata</taxon>
        <taxon>Euteleostomi</taxon>
        <taxon>Actinopterygii</taxon>
        <taxon>Neopterygii</taxon>
        <taxon>Teleostei</taxon>
        <taxon>Ostariophysi</taxon>
        <taxon>Gonorynchiformes</taxon>
        <taxon>Chanidae</taxon>
        <taxon>Chanos</taxon>
    </lineage>
</organism>
<dbReference type="InterPro" id="IPR019536">
    <property type="entry name" value="USHBP1_PDZ-bd"/>
</dbReference>
<feature type="region of interest" description="Disordered" evidence="2">
    <location>
        <begin position="1"/>
        <end position="22"/>
    </location>
</feature>
<evidence type="ECO:0000256" key="2">
    <source>
        <dbReference type="SAM" id="MobiDB-lite"/>
    </source>
</evidence>
<feature type="compositionally biased region" description="Polar residues" evidence="2">
    <location>
        <begin position="266"/>
        <end position="280"/>
    </location>
</feature>
<feature type="domain" description="Harmonin-binding protein USHBP1 PDZ-binding" evidence="3">
    <location>
        <begin position="287"/>
        <end position="350"/>
    </location>
</feature>
<evidence type="ECO:0000313" key="4">
    <source>
        <dbReference type="Proteomes" id="UP000504632"/>
    </source>
</evidence>
<proteinExistence type="predicted"/>
<dbReference type="InterPro" id="IPR040171">
    <property type="entry name" value="USBP1-like"/>
</dbReference>
<feature type="region of interest" description="Disordered" evidence="2">
    <location>
        <begin position="60"/>
        <end position="83"/>
    </location>
</feature>
<feature type="compositionally biased region" description="Low complexity" evidence="2">
    <location>
        <begin position="229"/>
        <end position="243"/>
    </location>
</feature>
<dbReference type="GeneID" id="115820688"/>
<feature type="region of interest" description="Disordered" evidence="2">
    <location>
        <begin position="229"/>
        <end position="281"/>
    </location>
</feature>
<feature type="coiled-coil region" evidence="1">
    <location>
        <begin position="180"/>
        <end position="225"/>
    </location>
</feature>
<dbReference type="InParanoid" id="A0A6J2W7E9"/>
<feature type="compositionally biased region" description="Polar residues" evidence="2">
    <location>
        <begin position="391"/>
        <end position="400"/>
    </location>
</feature>
<sequence length="653" mass="72036">MTEGRCDSVASTDSMDQHEDDMSSLLRTVAELNVKMNALQSQQDPAQCNPMGKISNAIPELDSSTFSHSGPSRDAGEKTSMSSVTVKGCRESEGGSGGLWAELQGVLSTLESSINRTKVTVTSQHLNDEQKQAEHLSAAQESWVQATQVLEEMEREFGISYPSALPSVERQKYQQDILTMHKLNQNLRSALQSRQEELNRSEAAVRELDEEKRSLKEKFLGLKRAWLTGGSSSPPCSSSGSSSRALSPCWTGPPRAGSPMTDASLPGTQHSPDSLSSPTLETEVEGLQRLLERLKVRNERLNAALKRRKGEAEQISMTLSQHEADSTALQMALKYCEECEDAYSSLLSLYEAGKRKQQTTAVTEPSLRPSGVDSEQKTSSSTSSPPEGAVQTKQNSSLSSEECESQAEAIRQRIVKLKQDRAAVCVPEPGKVGEGKLSPDTGTLAGPRATSSASSQSTKAEKAALLYELVKVREEMWELRNVIGLMEKERRSLEWTLQTQNIQDAAAALLLDSLKEELQDWAEQKKRAENRAQVRSGGGIPGPRSHAILRELQAVLQREQMLKRRAMSLRGSLDSALADCSAQRRHSREEVTRLALCHSKATSTYRSARRKHHEQLWQLEQQMAAMSQRHVTQEAELKAALEVLEGKREETVL</sequence>
<dbReference type="AlphaFoldDB" id="A0A6J2W7E9"/>
<dbReference type="Pfam" id="PF10506">
    <property type="entry name" value="USHBP1_PDZ-bd"/>
    <property type="match status" value="1"/>
</dbReference>
<evidence type="ECO:0000259" key="3">
    <source>
        <dbReference type="Pfam" id="PF10506"/>
    </source>
</evidence>
<evidence type="ECO:0000256" key="1">
    <source>
        <dbReference type="SAM" id="Coils"/>
    </source>
</evidence>
<feature type="region of interest" description="Disordered" evidence="2">
    <location>
        <begin position="355"/>
        <end position="404"/>
    </location>
</feature>
<feature type="region of interest" description="Disordered" evidence="2">
    <location>
        <begin position="428"/>
        <end position="458"/>
    </location>
</feature>
<dbReference type="FunCoup" id="A0A6J2W7E9">
    <property type="interactions" value="28"/>
</dbReference>
<accession>A0A6J2W7E9</accession>
<feature type="coiled-coil region" evidence="1">
    <location>
        <begin position="284"/>
        <end position="311"/>
    </location>
</feature>
<name>A0A6J2W7E9_CHACN</name>
<dbReference type="OrthoDB" id="6256369at2759"/>
<feature type="compositionally biased region" description="Low complexity" evidence="2">
    <location>
        <begin position="449"/>
        <end position="458"/>
    </location>
</feature>
<dbReference type="RefSeq" id="XP_030640193.1">
    <property type="nucleotide sequence ID" value="XM_030784333.1"/>
</dbReference>
<dbReference type="PANTHER" id="PTHR23347:SF5">
    <property type="entry name" value="HARMONIN-BINDING PROTEIN USHBP1"/>
    <property type="match status" value="1"/>
</dbReference>
<evidence type="ECO:0000313" key="5">
    <source>
        <dbReference type="RefSeq" id="XP_030640193.1"/>
    </source>
</evidence>
<dbReference type="Proteomes" id="UP000504632">
    <property type="component" value="Chromosome 9"/>
</dbReference>
<protein>
    <submittedName>
        <fullName evidence="5">Colorectal mutant cancer protein</fullName>
    </submittedName>
</protein>
<dbReference type="PANTHER" id="PTHR23347">
    <property type="entry name" value="COLORECTAL MUTANT CANCER PROTEIN MCC PROTEIN -RELATED"/>
    <property type="match status" value="1"/>
</dbReference>
<keyword evidence="1" id="KW-0175">Coiled coil</keyword>
<dbReference type="CTD" id="83878"/>
<keyword evidence="4" id="KW-1185">Reference proteome</keyword>
<reference evidence="5" key="1">
    <citation type="submission" date="2025-08" db="UniProtKB">
        <authorList>
            <consortium name="RefSeq"/>
        </authorList>
    </citation>
    <scope>IDENTIFICATION</scope>
</reference>